<accession>A0AAV3ZNS7</accession>
<dbReference type="Proteomes" id="UP000735302">
    <property type="component" value="Unassembled WGS sequence"/>
</dbReference>
<dbReference type="EMBL" id="BLXT01002742">
    <property type="protein sequence ID" value="GFN97354.1"/>
    <property type="molecule type" value="Genomic_DNA"/>
</dbReference>
<evidence type="ECO:0000313" key="2">
    <source>
        <dbReference type="Proteomes" id="UP000735302"/>
    </source>
</evidence>
<sequence length="125" mass="14345">MPKPGLAGLLNGSPEELLHNFYCRGHVNSFTPPKDIVHGLVRPLFRAVTGHLLALGQNMRNRFFPFPAKMTRTRSRPTVSRSVQSEECVFRFYMKDLYRATPMQTLKVSIRLVRLKTLGNSLIFR</sequence>
<protein>
    <submittedName>
        <fullName evidence="1">Uncharacterized protein</fullName>
    </submittedName>
</protein>
<organism evidence="1 2">
    <name type="scientific">Plakobranchus ocellatus</name>
    <dbReference type="NCBI Taxonomy" id="259542"/>
    <lineage>
        <taxon>Eukaryota</taxon>
        <taxon>Metazoa</taxon>
        <taxon>Spiralia</taxon>
        <taxon>Lophotrochozoa</taxon>
        <taxon>Mollusca</taxon>
        <taxon>Gastropoda</taxon>
        <taxon>Heterobranchia</taxon>
        <taxon>Euthyneura</taxon>
        <taxon>Panpulmonata</taxon>
        <taxon>Sacoglossa</taxon>
        <taxon>Placobranchoidea</taxon>
        <taxon>Plakobranchidae</taxon>
        <taxon>Plakobranchus</taxon>
    </lineage>
</organism>
<dbReference type="AlphaFoldDB" id="A0AAV3ZNS7"/>
<gene>
    <name evidence="1" type="ORF">PoB_002386000</name>
</gene>
<evidence type="ECO:0000313" key="1">
    <source>
        <dbReference type="EMBL" id="GFN97354.1"/>
    </source>
</evidence>
<reference evidence="1 2" key="1">
    <citation type="journal article" date="2021" name="Elife">
        <title>Chloroplast acquisition without the gene transfer in kleptoplastic sea slugs, Plakobranchus ocellatus.</title>
        <authorList>
            <person name="Maeda T."/>
            <person name="Takahashi S."/>
            <person name="Yoshida T."/>
            <person name="Shimamura S."/>
            <person name="Takaki Y."/>
            <person name="Nagai Y."/>
            <person name="Toyoda A."/>
            <person name="Suzuki Y."/>
            <person name="Arimoto A."/>
            <person name="Ishii H."/>
            <person name="Satoh N."/>
            <person name="Nishiyama T."/>
            <person name="Hasebe M."/>
            <person name="Maruyama T."/>
            <person name="Minagawa J."/>
            <person name="Obokata J."/>
            <person name="Shigenobu S."/>
        </authorList>
    </citation>
    <scope>NUCLEOTIDE SEQUENCE [LARGE SCALE GENOMIC DNA]</scope>
</reference>
<comment type="caution">
    <text evidence="1">The sequence shown here is derived from an EMBL/GenBank/DDBJ whole genome shotgun (WGS) entry which is preliminary data.</text>
</comment>
<name>A0AAV3ZNS7_9GAST</name>
<keyword evidence="2" id="KW-1185">Reference proteome</keyword>
<proteinExistence type="predicted"/>